<reference evidence="8" key="1">
    <citation type="submission" date="2023-06" db="EMBL/GenBank/DDBJ databases">
        <authorList>
            <person name="Delattre M."/>
        </authorList>
    </citation>
    <scope>NUCLEOTIDE SEQUENCE</scope>
    <source>
        <strain evidence="8">AF72</strain>
    </source>
</reference>
<dbReference type="Pfam" id="PF00069">
    <property type="entry name" value="Pkinase"/>
    <property type="match status" value="1"/>
</dbReference>
<dbReference type="SMART" id="SM00220">
    <property type="entry name" value="S_TKc"/>
    <property type="match status" value="1"/>
</dbReference>
<feature type="non-terminal residue" evidence="8">
    <location>
        <position position="1"/>
    </location>
</feature>
<dbReference type="InterPro" id="IPR000719">
    <property type="entry name" value="Prot_kinase_dom"/>
</dbReference>
<keyword evidence="1" id="KW-0723">Serine/threonine-protein kinase</keyword>
<dbReference type="GO" id="GO:0005524">
    <property type="term" value="F:ATP binding"/>
    <property type="evidence" value="ECO:0007669"/>
    <property type="project" value="UniProtKB-KW"/>
</dbReference>
<evidence type="ECO:0000256" key="6">
    <source>
        <dbReference type="SAM" id="MobiDB-lite"/>
    </source>
</evidence>
<sequence>MITERFVFPEEKIILVSMDLVEGKDLSFFRVYSGGFTVECLIAIFRQVAKGLHWMHHNNIVHLDLKPENIMLEENGSTKICDTGLAAWCRPGQRLTRHCGTTPFMAPEHFAGNYNGPSADVWGFGATVYSLVTSKVLCEEPVRSDPHFYRAYYRQELPLVHDLAIREFLQDIFLPEATRSTLSDVITSSWMTTRLSRQPQFPIRPATPLPDDAYSSSSHMYDTTSE</sequence>
<keyword evidence="2" id="KW-0808">Transferase</keyword>
<dbReference type="GO" id="GO:0035556">
    <property type="term" value="P:intracellular signal transduction"/>
    <property type="evidence" value="ECO:0007669"/>
    <property type="project" value="TreeGrafter"/>
</dbReference>
<proteinExistence type="predicted"/>
<keyword evidence="9" id="KW-1185">Reference proteome</keyword>
<dbReference type="InterPro" id="IPR011009">
    <property type="entry name" value="Kinase-like_dom_sf"/>
</dbReference>
<feature type="region of interest" description="Disordered" evidence="6">
    <location>
        <begin position="201"/>
        <end position="226"/>
    </location>
</feature>
<organism evidence="8 9">
    <name type="scientific">Mesorhabditis spiculigera</name>
    <dbReference type="NCBI Taxonomy" id="96644"/>
    <lineage>
        <taxon>Eukaryota</taxon>
        <taxon>Metazoa</taxon>
        <taxon>Ecdysozoa</taxon>
        <taxon>Nematoda</taxon>
        <taxon>Chromadorea</taxon>
        <taxon>Rhabditida</taxon>
        <taxon>Rhabditina</taxon>
        <taxon>Rhabditomorpha</taxon>
        <taxon>Rhabditoidea</taxon>
        <taxon>Rhabditidae</taxon>
        <taxon>Mesorhabditinae</taxon>
        <taxon>Mesorhabditis</taxon>
    </lineage>
</organism>
<feature type="domain" description="Protein kinase" evidence="7">
    <location>
        <begin position="1"/>
        <end position="191"/>
    </location>
</feature>
<dbReference type="Gene3D" id="1.10.510.10">
    <property type="entry name" value="Transferase(Phosphotransferase) domain 1"/>
    <property type="match status" value="1"/>
</dbReference>
<dbReference type="AlphaFoldDB" id="A0AA36FTB6"/>
<evidence type="ECO:0000313" key="9">
    <source>
        <dbReference type="Proteomes" id="UP001177023"/>
    </source>
</evidence>
<feature type="compositionally biased region" description="Polar residues" evidence="6">
    <location>
        <begin position="214"/>
        <end position="226"/>
    </location>
</feature>
<accession>A0AA36FTB6</accession>
<evidence type="ECO:0000256" key="2">
    <source>
        <dbReference type="ARBA" id="ARBA00022679"/>
    </source>
</evidence>
<dbReference type="PROSITE" id="PS00108">
    <property type="entry name" value="PROTEIN_KINASE_ST"/>
    <property type="match status" value="1"/>
</dbReference>
<dbReference type="Proteomes" id="UP001177023">
    <property type="component" value="Unassembled WGS sequence"/>
</dbReference>
<evidence type="ECO:0000259" key="7">
    <source>
        <dbReference type="PROSITE" id="PS50011"/>
    </source>
</evidence>
<evidence type="ECO:0000256" key="4">
    <source>
        <dbReference type="ARBA" id="ARBA00022777"/>
    </source>
</evidence>
<comment type="caution">
    <text evidence="8">The sequence shown here is derived from an EMBL/GenBank/DDBJ whole genome shotgun (WGS) entry which is preliminary data.</text>
</comment>
<dbReference type="GO" id="GO:0050321">
    <property type="term" value="F:tau-protein kinase activity"/>
    <property type="evidence" value="ECO:0007669"/>
    <property type="project" value="TreeGrafter"/>
</dbReference>
<dbReference type="GO" id="GO:0005737">
    <property type="term" value="C:cytoplasm"/>
    <property type="evidence" value="ECO:0007669"/>
    <property type="project" value="TreeGrafter"/>
</dbReference>
<keyword evidence="5" id="KW-0067">ATP-binding</keyword>
<dbReference type="PANTHER" id="PTHR24346">
    <property type="entry name" value="MAP/MICROTUBULE AFFINITY-REGULATING KINASE"/>
    <property type="match status" value="1"/>
</dbReference>
<evidence type="ECO:0000313" key="8">
    <source>
        <dbReference type="EMBL" id="CAJ0566499.1"/>
    </source>
</evidence>
<dbReference type="EMBL" id="CATQJA010001262">
    <property type="protein sequence ID" value="CAJ0566499.1"/>
    <property type="molecule type" value="Genomic_DNA"/>
</dbReference>
<evidence type="ECO:0000256" key="5">
    <source>
        <dbReference type="ARBA" id="ARBA00022840"/>
    </source>
</evidence>
<dbReference type="InterPro" id="IPR008271">
    <property type="entry name" value="Ser/Thr_kinase_AS"/>
</dbReference>
<evidence type="ECO:0000256" key="1">
    <source>
        <dbReference type="ARBA" id="ARBA00022527"/>
    </source>
</evidence>
<dbReference type="PANTHER" id="PTHR24346:SF82">
    <property type="entry name" value="KP78A-RELATED"/>
    <property type="match status" value="1"/>
</dbReference>
<keyword evidence="4" id="KW-0418">Kinase</keyword>
<protein>
    <recommendedName>
        <fullName evidence="7">Protein kinase domain-containing protein</fullName>
    </recommendedName>
</protein>
<gene>
    <name evidence="8" type="ORF">MSPICULIGERA_LOCUS5098</name>
</gene>
<name>A0AA36FTB6_9BILA</name>
<dbReference type="SUPFAM" id="SSF56112">
    <property type="entry name" value="Protein kinase-like (PK-like)"/>
    <property type="match status" value="1"/>
</dbReference>
<keyword evidence="3" id="KW-0547">Nucleotide-binding</keyword>
<dbReference type="GO" id="GO:0000226">
    <property type="term" value="P:microtubule cytoskeleton organization"/>
    <property type="evidence" value="ECO:0007669"/>
    <property type="project" value="TreeGrafter"/>
</dbReference>
<dbReference type="PROSITE" id="PS50011">
    <property type="entry name" value="PROTEIN_KINASE_DOM"/>
    <property type="match status" value="1"/>
</dbReference>
<evidence type="ECO:0000256" key="3">
    <source>
        <dbReference type="ARBA" id="ARBA00022741"/>
    </source>
</evidence>